<dbReference type="PANTHER" id="PTHR21240:SF19">
    <property type="entry name" value="CATALYTIC_ HYDROLASE"/>
    <property type="match status" value="1"/>
</dbReference>
<evidence type="ECO:0000256" key="1">
    <source>
        <dbReference type="ARBA" id="ARBA00023239"/>
    </source>
</evidence>
<comment type="caution">
    <text evidence="3">The sequence shown here is derived from an EMBL/GenBank/DDBJ whole genome shotgun (WGS) entry which is preliminary data.</text>
</comment>
<keyword evidence="4" id="KW-1185">Reference proteome</keyword>
<dbReference type="Gene3D" id="3.20.20.140">
    <property type="entry name" value="Metal-dependent hydrolases"/>
    <property type="match status" value="1"/>
</dbReference>
<dbReference type="RefSeq" id="WP_184152167.1">
    <property type="nucleotide sequence ID" value="NZ_JACHKA010000001.1"/>
</dbReference>
<protein>
    <submittedName>
        <fullName evidence="3">TIM-barrel fold metal-dependent hydrolase</fullName>
    </submittedName>
</protein>
<dbReference type="Proteomes" id="UP001138540">
    <property type="component" value="Unassembled WGS sequence"/>
</dbReference>
<feature type="domain" description="Amidohydrolase-related" evidence="2">
    <location>
        <begin position="6"/>
        <end position="304"/>
    </location>
</feature>
<name>A0ABR6NE79_9SPHN</name>
<keyword evidence="3" id="KW-0378">Hydrolase</keyword>
<evidence type="ECO:0000313" key="3">
    <source>
        <dbReference type="EMBL" id="MBB5985590.1"/>
    </source>
</evidence>
<sequence>MPFRLIDTHAHLVSDDWETYPPRPFGAGLPTPERSPFTVTAEQLIAMMDDNGVDFACLVQRGHIYGYDNSYILDSATRYPDRFRPVVILDTQDPKTPATYRTLVQEGQAFGFRMAQSRPWLLDTAWMSSPVAMEVWDVCAEFGTPMALIIFNNQLSYVLPLVKLMARRYPQLPIILDHAGTYFGASQYEVALAEEAGTPIVMPPPPDWGIESSIHIFEDDPNIYFKITEINMERFLKAGVKSADFVRRMVDRFGPDRLMWGSDVGQSRLWTYPEKVAMAQSAAASLTAAETQKFLHGNANHVYGSGRS</sequence>
<keyword evidence="1" id="KW-0456">Lyase</keyword>
<gene>
    <name evidence="3" type="ORF">HNP60_001564</name>
</gene>
<dbReference type="Pfam" id="PF04909">
    <property type="entry name" value="Amidohydro_2"/>
    <property type="match status" value="1"/>
</dbReference>
<dbReference type="EMBL" id="JACHKA010000001">
    <property type="protein sequence ID" value="MBB5985590.1"/>
    <property type="molecule type" value="Genomic_DNA"/>
</dbReference>
<reference evidence="3 4" key="1">
    <citation type="submission" date="2020-08" db="EMBL/GenBank/DDBJ databases">
        <title>Exploring microbial biodiversity for novel pathways involved in the catabolism of aromatic compounds derived from lignin.</title>
        <authorList>
            <person name="Elkins J."/>
        </authorList>
    </citation>
    <scope>NUCLEOTIDE SEQUENCE [LARGE SCALE GENOMIC DNA]</scope>
    <source>
        <strain evidence="3 4">B1D3A</strain>
    </source>
</reference>
<accession>A0ABR6NE79</accession>
<dbReference type="PANTHER" id="PTHR21240">
    <property type="entry name" value="2-AMINO-3-CARBOXYLMUCONATE-6-SEMIALDEHYDE DECARBOXYLASE"/>
    <property type="match status" value="1"/>
</dbReference>
<dbReference type="SUPFAM" id="SSF51556">
    <property type="entry name" value="Metallo-dependent hydrolases"/>
    <property type="match status" value="1"/>
</dbReference>
<dbReference type="InterPro" id="IPR006680">
    <property type="entry name" value="Amidohydro-rel"/>
</dbReference>
<organism evidence="3 4">
    <name type="scientific">Sphingobium lignivorans</name>
    <dbReference type="NCBI Taxonomy" id="2735886"/>
    <lineage>
        <taxon>Bacteria</taxon>
        <taxon>Pseudomonadati</taxon>
        <taxon>Pseudomonadota</taxon>
        <taxon>Alphaproteobacteria</taxon>
        <taxon>Sphingomonadales</taxon>
        <taxon>Sphingomonadaceae</taxon>
        <taxon>Sphingobium</taxon>
    </lineage>
</organism>
<dbReference type="InterPro" id="IPR032465">
    <property type="entry name" value="ACMSD"/>
</dbReference>
<dbReference type="GO" id="GO:0016787">
    <property type="term" value="F:hydrolase activity"/>
    <property type="evidence" value="ECO:0007669"/>
    <property type="project" value="UniProtKB-KW"/>
</dbReference>
<dbReference type="InterPro" id="IPR032466">
    <property type="entry name" value="Metal_Hydrolase"/>
</dbReference>
<proteinExistence type="predicted"/>
<evidence type="ECO:0000313" key="4">
    <source>
        <dbReference type="Proteomes" id="UP001138540"/>
    </source>
</evidence>
<evidence type="ECO:0000259" key="2">
    <source>
        <dbReference type="Pfam" id="PF04909"/>
    </source>
</evidence>